<dbReference type="AlphaFoldDB" id="A0A841Z437"/>
<dbReference type="Proteomes" id="UP000564536">
    <property type="component" value="Unassembled WGS sequence"/>
</dbReference>
<reference evidence="1 2" key="1">
    <citation type="submission" date="2020-03" db="EMBL/GenBank/DDBJ databases">
        <title>Soil Listeria distribution.</title>
        <authorList>
            <person name="Liao J."/>
            <person name="Wiedmann M."/>
        </authorList>
    </citation>
    <scope>NUCLEOTIDE SEQUENCE [LARGE SCALE GENOMIC DNA]</scope>
    <source>
        <strain evidence="1 2">FSL L7-1523</strain>
    </source>
</reference>
<evidence type="ECO:0008006" key="3">
    <source>
        <dbReference type="Google" id="ProtNLM"/>
    </source>
</evidence>
<name>A0A841Z437_9LIST</name>
<evidence type="ECO:0000313" key="1">
    <source>
        <dbReference type="EMBL" id="MBC1500691.1"/>
    </source>
</evidence>
<sequence length="60" mass="7018">MTPTKGQVAGINYLICGWVNYIRIAKMKRFLKQIDANQRRSAIVTYMSSMKLNRRILTRV</sequence>
<evidence type="ECO:0000313" key="2">
    <source>
        <dbReference type="Proteomes" id="UP000564536"/>
    </source>
</evidence>
<gene>
    <name evidence="1" type="ORF">HB943_08750</name>
</gene>
<dbReference type="EMBL" id="JAARRL010000012">
    <property type="protein sequence ID" value="MBC1500691.1"/>
    <property type="molecule type" value="Genomic_DNA"/>
</dbReference>
<protein>
    <recommendedName>
        <fullName evidence="3">Group II intron maturase-specific domain-containing protein</fullName>
    </recommendedName>
</protein>
<proteinExistence type="predicted"/>
<organism evidence="1 2">
    <name type="scientific">Listeria weihenstephanensis</name>
    <dbReference type="NCBI Taxonomy" id="1006155"/>
    <lineage>
        <taxon>Bacteria</taxon>
        <taxon>Bacillati</taxon>
        <taxon>Bacillota</taxon>
        <taxon>Bacilli</taxon>
        <taxon>Bacillales</taxon>
        <taxon>Listeriaceae</taxon>
        <taxon>Listeria</taxon>
    </lineage>
</organism>
<comment type="caution">
    <text evidence="1">The sequence shown here is derived from an EMBL/GenBank/DDBJ whole genome shotgun (WGS) entry which is preliminary data.</text>
</comment>
<accession>A0A841Z437</accession>